<dbReference type="PANTHER" id="PTHR30237:SF2">
    <property type="entry name" value="MUREIN TETRAPEPTIDE CARBOXYPEPTIDASE"/>
    <property type="match status" value="1"/>
</dbReference>
<dbReference type="EMBL" id="JACSQK010000001">
    <property type="protein sequence ID" value="MBD7959008.1"/>
    <property type="molecule type" value="Genomic_DNA"/>
</dbReference>
<evidence type="ECO:0000259" key="6">
    <source>
        <dbReference type="Pfam" id="PF02016"/>
    </source>
</evidence>
<sequence length="358" mass="38600">MHPVHSGCQHDHDHAAHDCGHSHVHDAHCSHDHSHAHAHGDACCGHDHSHGPKHIYVYSPAGAVRDKAAFKRAVKRLQGMGHQVEIDGDALSSHQRFAGDDATRIAAIHRAAASGADVALISRGGYGLTRILPGIDYAAVTTAIESGTRFVGLSDFTAFQNALLAQTGATSWAGPALIADFGQKQEVDDIMLDCFEDLIYGHGEGAGWRMPKQPAGAVPDDFYIEGGATLWGSNLAVLVSLLGTPYFPQVDGGILFLEDVGEHPYKIERMLTQLLHAGVLVKQKAIVFGQFTEIKLTPHDKGYKLQSVIDWLRTQLTIPVLQGLPYGHVATKVMLPVGAQVSLSVEGRDALIYWGHTH</sequence>
<feature type="domain" description="LD-carboxypeptidase C-terminal" evidence="7">
    <location>
        <begin position="229"/>
        <end position="343"/>
    </location>
</feature>
<evidence type="ECO:0000256" key="3">
    <source>
        <dbReference type="ARBA" id="ARBA00022670"/>
    </source>
</evidence>
<evidence type="ECO:0000256" key="2">
    <source>
        <dbReference type="ARBA" id="ARBA00022645"/>
    </source>
</evidence>
<evidence type="ECO:0000259" key="7">
    <source>
        <dbReference type="Pfam" id="PF17676"/>
    </source>
</evidence>
<evidence type="ECO:0000313" key="9">
    <source>
        <dbReference type="Proteomes" id="UP000634919"/>
    </source>
</evidence>
<dbReference type="InterPro" id="IPR029062">
    <property type="entry name" value="Class_I_gatase-like"/>
</dbReference>
<evidence type="ECO:0000256" key="5">
    <source>
        <dbReference type="ARBA" id="ARBA00022825"/>
    </source>
</evidence>
<keyword evidence="2" id="KW-0121">Carboxypeptidase</keyword>
<dbReference type="Gene3D" id="3.50.30.60">
    <property type="entry name" value="LD-carboxypeptidase A C-terminal domain-like"/>
    <property type="match status" value="1"/>
</dbReference>
<name>A0ABR8S6A4_9BURK</name>
<dbReference type="InterPro" id="IPR027461">
    <property type="entry name" value="Carboxypeptidase_A_C_sf"/>
</dbReference>
<proteinExistence type="inferred from homology"/>
<dbReference type="SUPFAM" id="SSF141986">
    <property type="entry name" value="LD-carboxypeptidase A C-terminal domain-like"/>
    <property type="match status" value="1"/>
</dbReference>
<dbReference type="PANTHER" id="PTHR30237">
    <property type="entry name" value="MURAMOYLTETRAPEPTIDE CARBOXYPEPTIDASE"/>
    <property type="match status" value="1"/>
</dbReference>
<keyword evidence="4" id="KW-0378">Hydrolase</keyword>
<accession>A0ABR8S6A4</accession>
<dbReference type="RefSeq" id="WP_191721432.1">
    <property type="nucleotide sequence ID" value="NZ_JACSQK010000001.1"/>
</dbReference>
<dbReference type="CDD" id="cd07025">
    <property type="entry name" value="Peptidase_S66"/>
    <property type="match status" value="1"/>
</dbReference>
<reference evidence="8 9" key="1">
    <citation type="submission" date="2020-08" db="EMBL/GenBank/DDBJ databases">
        <title>A Genomic Blueprint of the Chicken Gut Microbiome.</title>
        <authorList>
            <person name="Gilroy R."/>
            <person name="Ravi A."/>
            <person name="Getino M."/>
            <person name="Pursley I."/>
            <person name="Horton D.L."/>
            <person name="Alikhan N.-F."/>
            <person name="Baker D."/>
            <person name="Gharbi K."/>
            <person name="Hall N."/>
            <person name="Watson M."/>
            <person name="Adriaenssens E.M."/>
            <person name="Foster-Nyarko E."/>
            <person name="Jarju S."/>
            <person name="Secka A."/>
            <person name="Antonio M."/>
            <person name="Oren A."/>
            <person name="Chaudhuri R."/>
            <person name="La Ragione R.M."/>
            <person name="Hildebrand F."/>
            <person name="Pallen M.J."/>
        </authorList>
    </citation>
    <scope>NUCLEOTIDE SEQUENCE [LARGE SCALE GENOMIC DNA]</scope>
    <source>
        <strain evidence="8 9">Sa2CVA6</strain>
    </source>
</reference>
<dbReference type="SUPFAM" id="SSF52317">
    <property type="entry name" value="Class I glutamine amidotransferase-like"/>
    <property type="match status" value="1"/>
</dbReference>
<protein>
    <submittedName>
        <fullName evidence="8">LD-carboxypeptidase</fullName>
    </submittedName>
</protein>
<keyword evidence="3" id="KW-0645">Protease</keyword>
<dbReference type="InterPro" id="IPR040449">
    <property type="entry name" value="Peptidase_S66_N"/>
</dbReference>
<evidence type="ECO:0000256" key="4">
    <source>
        <dbReference type="ARBA" id="ARBA00022801"/>
    </source>
</evidence>
<comment type="similarity">
    <text evidence="1">Belongs to the peptidase S66 family.</text>
</comment>
<dbReference type="InterPro" id="IPR040921">
    <property type="entry name" value="Peptidase_S66C"/>
</dbReference>
<keyword evidence="9" id="KW-1185">Reference proteome</keyword>
<feature type="domain" description="LD-carboxypeptidase N-terminal" evidence="6">
    <location>
        <begin position="55"/>
        <end position="174"/>
    </location>
</feature>
<dbReference type="InterPro" id="IPR027478">
    <property type="entry name" value="LdcA_N"/>
</dbReference>
<evidence type="ECO:0000313" key="8">
    <source>
        <dbReference type="EMBL" id="MBD7959008.1"/>
    </source>
</evidence>
<dbReference type="Pfam" id="PF02016">
    <property type="entry name" value="Peptidase_S66"/>
    <property type="match status" value="1"/>
</dbReference>
<gene>
    <name evidence="8" type="ORF">H9646_00795</name>
</gene>
<dbReference type="Gene3D" id="3.40.50.10740">
    <property type="entry name" value="Class I glutamine amidotransferase-like"/>
    <property type="match status" value="1"/>
</dbReference>
<dbReference type="Proteomes" id="UP000634919">
    <property type="component" value="Unassembled WGS sequence"/>
</dbReference>
<evidence type="ECO:0000256" key="1">
    <source>
        <dbReference type="ARBA" id="ARBA00010233"/>
    </source>
</evidence>
<dbReference type="PIRSF" id="PIRSF028757">
    <property type="entry name" value="LD-carboxypeptidase"/>
    <property type="match status" value="1"/>
</dbReference>
<comment type="caution">
    <text evidence="8">The sequence shown here is derived from an EMBL/GenBank/DDBJ whole genome shotgun (WGS) entry which is preliminary data.</text>
</comment>
<dbReference type="Pfam" id="PF17676">
    <property type="entry name" value="Peptidase_S66C"/>
    <property type="match status" value="1"/>
</dbReference>
<organism evidence="8 9">
    <name type="scientific">Comamonas avium</name>
    <dbReference type="NCBI Taxonomy" id="2762231"/>
    <lineage>
        <taxon>Bacteria</taxon>
        <taxon>Pseudomonadati</taxon>
        <taxon>Pseudomonadota</taxon>
        <taxon>Betaproteobacteria</taxon>
        <taxon>Burkholderiales</taxon>
        <taxon>Comamonadaceae</taxon>
        <taxon>Comamonas</taxon>
    </lineage>
</organism>
<dbReference type="InterPro" id="IPR003507">
    <property type="entry name" value="S66_fam"/>
</dbReference>
<keyword evidence="5" id="KW-0720">Serine protease</keyword>